<dbReference type="GO" id="GO:0006749">
    <property type="term" value="P:glutathione metabolic process"/>
    <property type="evidence" value="ECO:0007669"/>
    <property type="project" value="TreeGrafter"/>
</dbReference>
<dbReference type="AlphaFoldDB" id="A0A0R3ULS8"/>
<dbReference type="InterPro" id="IPR050213">
    <property type="entry name" value="GST_superfamily"/>
</dbReference>
<dbReference type="STRING" id="53468.A0A0R3ULS8"/>
<evidence type="ECO:0000313" key="5">
    <source>
        <dbReference type="EMBL" id="VDD82650.1"/>
    </source>
</evidence>
<dbReference type="PROSITE" id="PS50404">
    <property type="entry name" value="GST_NTER"/>
    <property type="match status" value="1"/>
</dbReference>
<dbReference type="InterPro" id="IPR036282">
    <property type="entry name" value="Glutathione-S-Trfase_C_sf"/>
</dbReference>
<reference evidence="5 6" key="1">
    <citation type="submission" date="2018-10" db="EMBL/GenBank/DDBJ databases">
        <authorList>
            <consortium name="Pathogen Informatics"/>
        </authorList>
    </citation>
    <scope>NUCLEOTIDE SEQUENCE [LARGE SCALE GENOMIC DNA]</scope>
</reference>
<gene>
    <name evidence="5" type="ORF">MCOS_LOCUS8653</name>
</gene>
<comment type="function">
    <text evidence="1">GST isoenzymes appear to play a central role in the parasite detoxification system. Other functions are also suspected including a role in increasing the solubility of haematin in the parasite gut.</text>
</comment>
<comment type="function">
    <text evidence="2">Conjugation of reduced glutathione to a wide number of exogenous and endogenous hydrophobic electrophiles.</text>
</comment>
<protein>
    <submittedName>
        <fullName evidence="7">GST N-terminal domain-containing protein</fullName>
    </submittedName>
</protein>
<dbReference type="SUPFAM" id="SSF47616">
    <property type="entry name" value="GST C-terminal domain-like"/>
    <property type="match status" value="1"/>
</dbReference>
<dbReference type="PANTHER" id="PTHR11571:SF150">
    <property type="entry name" value="GLUTATHIONE S-TRANSFERASE"/>
    <property type="match status" value="1"/>
</dbReference>
<feature type="domain" description="GST N-terminal" evidence="4">
    <location>
        <begin position="8"/>
        <end position="90"/>
    </location>
</feature>
<keyword evidence="6" id="KW-1185">Reference proteome</keyword>
<dbReference type="SFLD" id="SFLDG00363">
    <property type="entry name" value="AMPS_(cytGST):_Alpha-__Mu-__Pi"/>
    <property type="match status" value="1"/>
</dbReference>
<proteinExistence type="predicted"/>
<dbReference type="Gene3D" id="1.20.1050.10">
    <property type="match status" value="1"/>
</dbReference>
<name>A0A0R3ULS8_MESCO</name>
<evidence type="ECO:0000256" key="2">
    <source>
        <dbReference type="ARBA" id="ARBA00003701"/>
    </source>
</evidence>
<dbReference type="Proteomes" id="UP000267029">
    <property type="component" value="Unassembled WGS sequence"/>
</dbReference>
<dbReference type="EMBL" id="UXSR01005550">
    <property type="protein sequence ID" value="VDD82650.1"/>
    <property type="molecule type" value="Genomic_DNA"/>
</dbReference>
<sequence>MDLPIKNSKLKLIYFNVRGRGELIRFVLYAAEKDFEDSRIRDTDWPTLKPKMPFQQLPVLEVTPPGGQTVQLTESLAITRLLARTFNMYANTPEEIYLIERMISLAATLQEEIYGLHLKRAGDVKKLIESDHLMEYMDAIQMALKEKKGNFVTGANVTLADLQVVLLVDTMDKFLGHIDHECKQGLAAIRADVLKAKPKLANYLRTRPNTEL</sequence>
<dbReference type="Pfam" id="PF14497">
    <property type="entry name" value="GST_C_3"/>
    <property type="match status" value="1"/>
</dbReference>
<dbReference type="PANTHER" id="PTHR11571">
    <property type="entry name" value="GLUTATHIONE S-TRANSFERASE"/>
    <property type="match status" value="1"/>
</dbReference>
<organism evidence="7">
    <name type="scientific">Mesocestoides corti</name>
    <name type="common">Flatworm</name>
    <dbReference type="NCBI Taxonomy" id="53468"/>
    <lineage>
        <taxon>Eukaryota</taxon>
        <taxon>Metazoa</taxon>
        <taxon>Spiralia</taxon>
        <taxon>Lophotrochozoa</taxon>
        <taxon>Platyhelminthes</taxon>
        <taxon>Cestoda</taxon>
        <taxon>Eucestoda</taxon>
        <taxon>Cyclophyllidea</taxon>
        <taxon>Mesocestoididae</taxon>
        <taxon>Mesocestoides</taxon>
    </lineage>
</organism>
<evidence type="ECO:0000313" key="6">
    <source>
        <dbReference type="Proteomes" id="UP000267029"/>
    </source>
</evidence>
<dbReference type="OrthoDB" id="414243at2759"/>
<dbReference type="Gene3D" id="3.40.30.10">
    <property type="entry name" value="Glutaredoxin"/>
    <property type="match status" value="1"/>
</dbReference>
<dbReference type="InterPro" id="IPR004046">
    <property type="entry name" value="GST_C"/>
</dbReference>
<dbReference type="SFLD" id="SFLDS00019">
    <property type="entry name" value="Glutathione_Transferase_(cytos"/>
    <property type="match status" value="1"/>
</dbReference>
<dbReference type="InterPro" id="IPR040079">
    <property type="entry name" value="Glutathione_S-Trfase"/>
</dbReference>
<reference evidence="7" key="2">
    <citation type="submission" date="2019-11" db="UniProtKB">
        <authorList>
            <consortium name="WormBaseParasite"/>
        </authorList>
    </citation>
    <scope>IDENTIFICATION</scope>
</reference>
<dbReference type="WBParaSite" id="MCU_006477-RA">
    <property type="protein sequence ID" value="MCU_006477-RA"/>
    <property type="gene ID" value="MCU_006477"/>
</dbReference>
<evidence type="ECO:0000259" key="4">
    <source>
        <dbReference type="PROSITE" id="PS50404"/>
    </source>
</evidence>
<evidence type="ECO:0000256" key="3">
    <source>
        <dbReference type="ARBA" id="ARBA00011738"/>
    </source>
</evidence>
<dbReference type="GO" id="GO:0004364">
    <property type="term" value="F:glutathione transferase activity"/>
    <property type="evidence" value="ECO:0007669"/>
    <property type="project" value="TreeGrafter"/>
</dbReference>
<comment type="subunit">
    <text evidence="3">Homodimer.</text>
</comment>
<evidence type="ECO:0000313" key="7">
    <source>
        <dbReference type="WBParaSite" id="MCU_006477-RA"/>
    </source>
</evidence>
<evidence type="ECO:0000256" key="1">
    <source>
        <dbReference type="ARBA" id="ARBA00002446"/>
    </source>
</evidence>
<dbReference type="SFLD" id="SFLDG01205">
    <property type="entry name" value="AMPS.1"/>
    <property type="match status" value="1"/>
</dbReference>
<accession>A0A0R3ULS8</accession>
<dbReference type="Pfam" id="PF02798">
    <property type="entry name" value="GST_N"/>
    <property type="match status" value="1"/>
</dbReference>
<dbReference type="InterPro" id="IPR004045">
    <property type="entry name" value="Glutathione_S-Trfase_N"/>
</dbReference>
<dbReference type="CDD" id="cd03039">
    <property type="entry name" value="GST_N_Sigma_like"/>
    <property type="match status" value="1"/>
</dbReference>
<dbReference type="SUPFAM" id="SSF52833">
    <property type="entry name" value="Thioredoxin-like"/>
    <property type="match status" value="1"/>
</dbReference>
<dbReference type="InterPro" id="IPR036249">
    <property type="entry name" value="Thioredoxin-like_sf"/>
</dbReference>